<sequence length="212" mass="22619">MLLLNPACESAALDSIRHHLLDEPAASSAVATMSASASAAPRPVYCRSTSFGSLVADQWSESLPFRPDDADDMVVFGALRDAFSRGWLPDGSFAAVKPEPLAASPGRDDSPYEHGSYSSYLGGAAGGLLLAEEEPETPTEAAAMTPGGSEEEAAACRRGGGQQGEALPRAQCKKSRTEQQDAPRNACYEIDEIVIRMFLVCIIAWNWFLHGR</sequence>
<proteinExistence type="predicted"/>
<evidence type="ECO:0000313" key="2">
    <source>
        <dbReference type="EMBL" id="CAD6250047.1"/>
    </source>
</evidence>
<comment type="caution">
    <text evidence="2">The sequence shown here is derived from an EMBL/GenBank/DDBJ whole genome shotgun (WGS) entry which is preliminary data.</text>
</comment>
<dbReference type="AlphaFoldDB" id="A0A811Q0F2"/>
<feature type="region of interest" description="Disordered" evidence="1">
    <location>
        <begin position="157"/>
        <end position="181"/>
    </location>
</feature>
<name>A0A811Q0F2_9POAL</name>
<organism evidence="2 3">
    <name type="scientific">Miscanthus lutarioriparius</name>
    <dbReference type="NCBI Taxonomy" id="422564"/>
    <lineage>
        <taxon>Eukaryota</taxon>
        <taxon>Viridiplantae</taxon>
        <taxon>Streptophyta</taxon>
        <taxon>Embryophyta</taxon>
        <taxon>Tracheophyta</taxon>
        <taxon>Spermatophyta</taxon>
        <taxon>Magnoliopsida</taxon>
        <taxon>Liliopsida</taxon>
        <taxon>Poales</taxon>
        <taxon>Poaceae</taxon>
        <taxon>PACMAD clade</taxon>
        <taxon>Panicoideae</taxon>
        <taxon>Andropogonodae</taxon>
        <taxon>Andropogoneae</taxon>
        <taxon>Saccharinae</taxon>
        <taxon>Miscanthus</taxon>
    </lineage>
</organism>
<gene>
    <name evidence="2" type="ORF">NCGR_LOCUS33842</name>
</gene>
<dbReference type="Proteomes" id="UP000604825">
    <property type="component" value="Unassembled WGS sequence"/>
</dbReference>
<dbReference type="EMBL" id="CAJGYO010000008">
    <property type="protein sequence ID" value="CAD6250047.1"/>
    <property type="molecule type" value="Genomic_DNA"/>
</dbReference>
<evidence type="ECO:0000256" key="1">
    <source>
        <dbReference type="SAM" id="MobiDB-lite"/>
    </source>
</evidence>
<dbReference type="OrthoDB" id="1647183at2759"/>
<protein>
    <submittedName>
        <fullName evidence="2">Uncharacterized protein</fullName>
    </submittedName>
</protein>
<reference evidence="2" key="1">
    <citation type="submission" date="2020-10" db="EMBL/GenBank/DDBJ databases">
        <authorList>
            <person name="Han B."/>
            <person name="Lu T."/>
            <person name="Zhao Q."/>
            <person name="Huang X."/>
            <person name="Zhao Y."/>
        </authorList>
    </citation>
    <scope>NUCLEOTIDE SEQUENCE</scope>
</reference>
<keyword evidence="3" id="KW-1185">Reference proteome</keyword>
<accession>A0A811Q0F2</accession>
<evidence type="ECO:0000313" key="3">
    <source>
        <dbReference type="Proteomes" id="UP000604825"/>
    </source>
</evidence>